<evidence type="ECO:0000313" key="3">
    <source>
        <dbReference type="EMBL" id="NGQ89758.1"/>
    </source>
</evidence>
<sequence>MRALSLFRRFLRREDGTATVEFAILVPLLFTIFIATLESGMMMSRWASIDRAADMVIRSLRLGQYTNPDAEFLRQEICDRVFLVENCYENTAVDIRRISRTTFLLPDQNDPCVTRDDEIIQPVTEVVPGQQNDLMLIRVCVTVDAIFPTSAYAIPIELDAQGGYALSVASVYVNEPS</sequence>
<feature type="domain" description="TadE-like" evidence="2">
    <location>
        <begin position="16"/>
        <end position="58"/>
    </location>
</feature>
<keyword evidence="1" id="KW-1133">Transmembrane helix</keyword>
<dbReference type="AlphaFoldDB" id="A0A6M1TNQ8"/>
<reference evidence="3 4" key="1">
    <citation type="submission" date="2020-02" db="EMBL/GenBank/DDBJ databases">
        <title>Rhodobacter translucens sp. nov., a novel bacterium isolated from activated sludge.</title>
        <authorList>
            <person name="Liu J."/>
        </authorList>
    </citation>
    <scope>NUCLEOTIDE SEQUENCE [LARGE SCALE GENOMIC DNA]</scope>
    <source>
        <strain evidence="3 4">HX-7-19</strain>
    </source>
</reference>
<protein>
    <submittedName>
        <fullName evidence="3">Pilus assembly protein</fullName>
    </submittedName>
</protein>
<keyword evidence="1" id="KW-0812">Transmembrane</keyword>
<name>A0A6M1TNQ8_9RHOB</name>
<gene>
    <name evidence="3" type="ORF">G5V65_02535</name>
</gene>
<feature type="transmembrane region" description="Helical" evidence="1">
    <location>
        <begin position="20"/>
        <end position="37"/>
    </location>
</feature>
<dbReference type="Pfam" id="PF07811">
    <property type="entry name" value="TadE"/>
    <property type="match status" value="1"/>
</dbReference>
<accession>A0A6M1TNQ8</accession>
<keyword evidence="4" id="KW-1185">Reference proteome</keyword>
<keyword evidence="1" id="KW-0472">Membrane</keyword>
<dbReference type="RefSeq" id="WP_165046866.1">
    <property type="nucleotide sequence ID" value="NZ_JAALFE010000002.1"/>
</dbReference>
<comment type="caution">
    <text evidence="3">The sequence shown here is derived from an EMBL/GenBank/DDBJ whole genome shotgun (WGS) entry which is preliminary data.</text>
</comment>
<evidence type="ECO:0000313" key="4">
    <source>
        <dbReference type="Proteomes" id="UP000474758"/>
    </source>
</evidence>
<evidence type="ECO:0000259" key="2">
    <source>
        <dbReference type="Pfam" id="PF07811"/>
    </source>
</evidence>
<dbReference type="EMBL" id="JAALFE010000002">
    <property type="protein sequence ID" value="NGQ89758.1"/>
    <property type="molecule type" value="Genomic_DNA"/>
</dbReference>
<dbReference type="Proteomes" id="UP000474758">
    <property type="component" value="Unassembled WGS sequence"/>
</dbReference>
<proteinExistence type="predicted"/>
<dbReference type="InterPro" id="IPR012495">
    <property type="entry name" value="TadE-like_dom"/>
</dbReference>
<evidence type="ECO:0000256" key="1">
    <source>
        <dbReference type="SAM" id="Phobius"/>
    </source>
</evidence>
<organism evidence="3 4">
    <name type="scientific">Paragemmobacter kunshanensis</name>
    <dbReference type="NCBI Taxonomy" id="2583234"/>
    <lineage>
        <taxon>Bacteria</taxon>
        <taxon>Pseudomonadati</taxon>
        <taxon>Pseudomonadota</taxon>
        <taxon>Alphaproteobacteria</taxon>
        <taxon>Rhodobacterales</taxon>
        <taxon>Paracoccaceae</taxon>
        <taxon>Paragemmobacter</taxon>
    </lineage>
</organism>